<keyword evidence="1" id="KW-0472">Membrane</keyword>
<dbReference type="Pfam" id="PF04854">
    <property type="entry name" value="DUF624"/>
    <property type="match status" value="1"/>
</dbReference>
<dbReference type="EMBL" id="JAGTPX010000005">
    <property type="protein sequence ID" value="MBR8669245.1"/>
    <property type="molecule type" value="Genomic_DNA"/>
</dbReference>
<feature type="transmembrane region" description="Helical" evidence="1">
    <location>
        <begin position="80"/>
        <end position="99"/>
    </location>
</feature>
<evidence type="ECO:0000313" key="2">
    <source>
        <dbReference type="EMBL" id="MBR8669245.1"/>
    </source>
</evidence>
<keyword evidence="1" id="KW-0812">Transmembrane</keyword>
<proteinExistence type="predicted"/>
<comment type="caution">
    <text evidence="2">The sequence shown here is derived from an EMBL/GenBank/DDBJ whole genome shotgun (WGS) entry which is preliminary data.</text>
</comment>
<feature type="transmembrane region" description="Helical" evidence="1">
    <location>
        <begin position="111"/>
        <end position="133"/>
    </location>
</feature>
<accession>A0A941GGN0</accession>
<dbReference type="InterPro" id="IPR006938">
    <property type="entry name" value="DUF624"/>
</dbReference>
<feature type="transmembrane region" description="Helical" evidence="1">
    <location>
        <begin position="177"/>
        <end position="198"/>
    </location>
</feature>
<evidence type="ECO:0000256" key="1">
    <source>
        <dbReference type="SAM" id="Phobius"/>
    </source>
</evidence>
<sequence>MFTNPLINKIYSLSNWIVKICYVNLLWGIFMLVGLIVFGFFPATVALFTVCRKWVLGDRDISIFSTFWSAYKKEFIPSNLLGALLLFIGLVLYADLLMIQQTTIIVLHYLYVPLLLICGLYLSTILSFFPMYVHYDTKGFQLIKNAFLIGFIAPISFVKHIIGLGTISYLFITFPGFVLLFGGCIPALYMMWVANSAFTQYERKRAIQQQT</sequence>
<protein>
    <submittedName>
        <fullName evidence="2">YesL family protein</fullName>
    </submittedName>
</protein>
<reference evidence="2" key="1">
    <citation type="submission" date="2021-04" db="EMBL/GenBank/DDBJ databases">
        <title>Genomic analysis of electroactive and textile dye degrading Bacillus circulans strain: DC10 isolated from constructed wetland-microbial fuel cells treating textile dye wastewaters.</title>
        <authorList>
            <person name="Patel D.U."/>
            <person name="Desai C.R."/>
        </authorList>
    </citation>
    <scope>NUCLEOTIDE SEQUENCE</scope>
    <source>
        <strain evidence="2">DC10</strain>
    </source>
</reference>
<dbReference type="RefSeq" id="WP_212118048.1">
    <property type="nucleotide sequence ID" value="NZ_JAGTPX020000010.1"/>
</dbReference>
<feature type="transmembrane region" description="Helical" evidence="1">
    <location>
        <begin position="25"/>
        <end position="50"/>
    </location>
</feature>
<name>A0A941GGN0_NIACI</name>
<feature type="transmembrane region" description="Helical" evidence="1">
    <location>
        <begin position="145"/>
        <end position="171"/>
    </location>
</feature>
<dbReference type="AlphaFoldDB" id="A0A941GGN0"/>
<keyword evidence="1" id="KW-1133">Transmembrane helix</keyword>
<organism evidence="2">
    <name type="scientific">Niallia circulans</name>
    <name type="common">Bacillus circulans</name>
    <dbReference type="NCBI Taxonomy" id="1397"/>
    <lineage>
        <taxon>Bacteria</taxon>
        <taxon>Bacillati</taxon>
        <taxon>Bacillota</taxon>
        <taxon>Bacilli</taxon>
        <taxon>Bacillales</taxon>
        <taxon>Bacillaceae</taxon>
        <taxon>Niallia</taxon>
    </lineage>
</organism>
<gene>
    <name evidence="2" type="ORF">KD144_06780</name>
</gene>